<dbReference type="PRINTS" id="PR00385">
    <property type="entry name" value="P450"/>
</dbReference>
<accession>A0AA39X1M6</accession>
<dbReference type="PANTHER" id="PTHR24305">
    <property type="entry name" value="CYTOCHROME P450"/>
    <property type="match status" value="1"/>
</dbReference>
<evidence type="ECO:0000256" key="1">
    <source>
        <dbReference type="ARBA" id="ARBA00001971"/>
    </source>
</evidence>
<keyword evidence="4 7" id="KW-0479">Metal-binding</keyword>
<evidence type="ECO:0000256" key="5">
    <source>
        <dbReference type="ARBA" id="ARBA00023004"/>
    </source>
</evidence>
<keyword evidence="6 8" id="KW-0503">Monooxygenase</keyword>
<dbReference type="InterPro" id="IPR036396">
    <property type="entry name" value="Cyt_P450_sf"/>
</dbReference>
<dbReference type="GO" id="GO:0020037">
    <property type="term" value="F:heme binding"/>
    <property type="evidence" value="ECO:0007669"/>
    <property type="project" value="InterPro"/>
</dbReference>
<feature type="binding site" description="axial binding residue" evidence="7">
    <location>
        <position position="545"/>
    </location>
    <ligand>
        <name>heme</name>
        <dbReference type="ChEBI" id="CHEBI:30413"/>
    </ligand>
    <ligandPart>
        <name>Fe</name>
        <dbReference type="ChEBI" id="CHEBI:18248"/>
    </ligandPart>
</feature>
<dbReference type="SUPFAM" id="SSF48264">
    <property type="entry name" value="Cytochrome P450"/>
    <property type="match status" value="1"/>
</dbReference>
<dbReference type="GO" id="GO:0016705">
    <property type="term" value="F:oxidoreductase activity, acting on paired donors, with incorporation or reduction of molecular oxygen"/>
    <property type="evidence" value="ECO:0007669"/>
    <property type="project" value="InterPro"/>
</dbReference>
<reference evidence="8" key="1">
    <citation type="submission" date="2023-06" db="EMBL/GenBank/DDBJ databases">
        <title>Genome-scale phylogeny and comparative genomics of the fungal order Sordariales.</title>
        <authorList>
            <consortium name="Lawrence Berkeley National Laboratory"/>
            <person name="Hensen N."/>
            <person name="Bonometti L."/>
            <person name="Westerberg I."/>
            <person name="Brannstrom I.O."/>
            <person name="Guillou S."/>
            <person name="Cros-Aarteil S."/>
            <person name="Calhoun S."/>
            <person name="Haridas S."/>
            <person name="Kuo A."/>
            <person name="Mondo S."/>
            <person name="Pangilinan J."/>
            <person name="Riley R."/>
            <person name="LaButti K."/>
            <person name="Andreopoulos B."/>
            <person name="Lipzen A."/>
            <person name="Chen C."/>
            <person name="Yanf M."/>
            <person name="Daum C."/>
            <person name="Ng V."/>
            <person name="Clum A."/>
            <person name="Steindorff A."/>
            <person name="Ohm R."/>
            <person name="Martin F."/>
            <person name="Silar P."/>
            <person name="Natvig D."/>
            <person name="Lalanne C."/>
            <person name="Gautier V."/>
            <person name="Ament-velasquez S.L."/>
            <person name="Kruys A."/>
            <person name="Hutchinson M.I."/>
            <person name="Powell A.J."/>
            <person name="Barry K."/>
            <person name="Miller A.N."/>
            <person name="Grigoriev I.V."/>
            <person name="Debuchy R."/>
            <person name="Gladieux P."/>
            <person name="Thoren M.H."/>
            <person name="Johannesson H."/>
        </authorList>
    </citation>
    <scope>NUCLEOTIDE SEQUENCE</scope>
    <source>
        <strain evidence="8">SMH3391-2</strain>
    </source>
</reference>
<sequence>MALLENELAAQVQKFMMESQASTWNTTSVRVAVLTLLATLLPWLLYQFLLPKPIPGIPYHKPSAGRLLGDVPDLLAHIKETDGTFVTFLSEMIRNLDAPVVQLFYSPIKKPIVILADYREATDLMRRKEFDRSAKSMELMKYLGFDHHIRQKTNARWKAQRRLIQDSMSPAFLHGVAAPTIHRRSLDLIELWCTKARIADGRPFTAMADLDHAVLDAVNAFAYGPSFSHSATHPALDVVHALESDPAAIKALRRTSDASPNNAIKFPTGELDTVIRASLDVSSSIAEVQGSIMPSIYWEYVIRRPGMRRARKIKDAFITEILHDAAHRMDTDSNTEKSAVDLMVRRAKLDAQKEGKVPDYTSKVMIDEAFGFVIAGADTTSTSLAWAVKILADNQDSQAKLRHALQVGHERAKKEKRQPNTQEITGTSIPYLDAWIDESLRTGGTIPMIDREAEADTQVLGYHIPKGTDVLCLQLGPGLMSPGLEIDDAKRAEPSPASLKEGGEVKAWDLNDIGLFKPERWLRADGTFDPNAGPHLAFGLGLRSCCGKKLAYLEMRILMTLIVWNFELLPCPKELSGYGSVMIMTSRPRQSFVRLREVQL</sequence>
<dbReference type="GO" id="GO:0005506">
    <property type="term" value="F:iron ion binding"/>
    <property type="evidence" value="ECO:0007669"/>
    <property type="project" value="InterPro"/>
</dbReference>
<gene>
    <name evidence="8" type="ORF">B0T17DRAFT_640368</name>
</gene>
<keyword evidence="6 8" id="KW-0560">Oxidoreductase</keyword>
<dbReference type="InterPro" id="IPR001128">
    <property type="entry name" value="Cyt_P450"/>
</dbReference>
<keyword evidence="5 7" id="KW-0408">Iron</keyword>
<dbReference type="PANTHER" id="PTHR24305:SF232">
    <property type="entry name" value="P450, PUTATIVE (EUROFUNG)-RELATED"/>
    <property type="match status" value="1"/>
</dbReference>
<organism evidence="8 9">
    <name type="scientific">Bombardia bombarda</name>
    <dbReference type="NCBI Taxonomy" id="252184"/>
    <lineage>
        <taxon>Eukaryota</taxon>
        <taxon>Fungi</taxon>
        <taxon>Dikarya</taxon>
        <taxon>Ascomycota</taxon>
        <taxon>Pezizomycotina</taxon>
        <taxon>Sordariomycetes</taxon>
        <taxon>Sordariomycetidae</taxon>
        <taxon>Sordariales</taxon>
        <taxon>Lasiosphaeriaceae</taxon>
        <taxon>Bombardia</taxon>
    </lineage>
</organism>
<keyword evidence="9" id="KW-1185">Reference proteome</keyword>
<evidence type="ECO:0000256" key="7">
    <source>
        <dbReference type="PIRSR" id="PIRSR602403-1"/>
    </source>
</evidence>
<name>A0AA39X1M6_9PEZI</name>
<evidence type="ECO:0000256" key="4">
    <source>
        <dbReference type="ARBA" id="ARBA00022723"/>
    </source>
</evidence>
<dbReference type="Proteomes" id="UP001174934">
    <property type="component" value="Unassembled WGS sequence"/>
</dbReference>
<keyword evidence="3 7" id="KW-0349">Heme</keyword>
<dbReference type="GO" id="GO:0004497">
    <property type="term" value="F:monooxygenase activity"/>
    <property type="evidence" value="ECO:0007669"/>
    <property type="project" value="UniProtKB-KW"/>
</dbReference>
<dbReference type="EMBL" id="JAULSR010000003">
    <property type="protein sequence ID" value="KAK0625511.1"/>
    <property type="molecule type" value="Genomic_DNA"/>
</dbReference>
<evidence type="ECO:0000256" key="3">
    <source>
        <dbReference type="ARBA" id="ARBA00022617"/>
    </source>
</evidence>
<dbReference type="InterPro" id="IPR002403">
    <property type="entry name" value="Cyt_P450_E_grp-IV"/>
</dbReference>
<evidence type="ECO:0000256" key="2">
    <source>
        <dbReference type="ARBA" id="ARBA00010617"/>
    </source>
</evidence>
<proteinExistence type="inferred from homology"/>
<dbReference type="AlphaFoldDB" id="A0AA39X1M6"/>
<dbReference type="Pfam" id="PF00067">
    <property type="entry name" value="p450"/>
    <property type="match status" value="2"/>
</dbReference>
<dbReference type="InterPro" id="IPR050121">
    <property type="entry name" value="Cytochrome_P450_monoxygenase"/>
</dbReference>
<dbReference type="PRINTS" id="PR00465">
    <property type="entry name" value="EP450IV"/>
</dbReference>
<dbReference type="Gene3D" id="1.10.630.10">
    <property type="entry name" value="Cytochrome P450"/>
    <property type="match status" value="1"/>
</dbReference>
<comment type="cofactor">
    <cofactor evidence="1 7">
        <name>heme</name>
        <dbReference type="ChEBI" id="CHEBI:30413"/>
    </cofactor>
</comment>
<evidence type="ECO:0000313" key="9">
    <source>
        <dbReference type="Proteomes" id="UP001174934"/>
    </source>
</evidence>
<protein>
    <submittedName>
        <fullName evidence="8">Cytochrome P450 monooxygenase</fullName>
    </submittedName>
</protein>
<comment type="caution">
    <text evidence="8">The sequence shown here is derived from an EMBL/GenBank/DDBJ whole genome shotgun (WGS) entry which is preliminary data.</text>
</comment>
<evidence type="ECO:0000313" key="8">
    <source>
        <dbReference type="EMBL" id="KAK0625511.1"/>
    </source>
</evidence>
<comment type="similarity">
    <text evidence="2">Belongs to the cytochrome P450 family.</text>
</comment>
<evidence type="ECO:0000256" key="6">
    <source>
        <dbReference type="ARBA" id="ARBA00023033"/>
    </source>
</evidence>